<accession>A0ABM1RPE8</accession>
<dbReference type="RefSeq" id="XP_019100886.1">
    <property type="nucleotide sequence ID" value="XM_019245341.1"/>
</dbReference>
<evidence type="ECO:0000313" key="1">
    <source>
        <dbReference type="Proteomes" id="UP000694864"/>
    </source>
</evidence>
<reference evidence="1" key="1">
    <citation type="journal article" date="2014" name="Nat. Commun.">
        <title>The emerging biofuel crop Camelina sativa retains a highly undifferentiated hexaploid genome structure.</title>
        <authorList>
            <person name="Kagale S."/>
            <person name="Koh C."/>
            <person name="Nixon J."/>
            <person name="Bollina V."/>
            <person name="Clarke W.E."/>
            <person name="Tuteja R."/>
            <person name="Spillane C."/>
            <person name="Robinson S.J."/>
            <person name="Links M.G."/>
            <person name="Clarke C."/>
            <person name="Higgins E.E."/>
            <person name="Huebert T."/>
            <person name="Sharpe A.G."/>
            <person name="Parkin I.A."/>
        </authorList>
    </citation>
    <scope>NUCLEOTIDE SEQUENCE [LARGE SCALE GENOMIC DNA]</scope>
    <source>
        <strain evidence="1">cv. DH55</strain>
    </source>
</reference>
<protein>
    <submittedName>
        <fullName evidence="2">Subtilisin-like protease SBT1.3</fullName>
    </submittedName>
</protein>
<organism evidence="1 2">
    <name type="scientific">Camelina sativa</name>
    <name type="common">False flax</name>
    <name type="synonym">Myagrum sativum</name>
    <dbReference type="NCBI Taxonomy" id="90675"/>
    <lineage>
        <taxon>Eukaryota</taxon>
        <taxon>Viridiplantae</taxon>
        <taxon>Streptophyta</taxon>
        <taxon>Embryophyta</taxon>
        <taxon>Tracheophyta</taxon>
        <taxon>Spermatophyta</taxon>
        <taxon>Magnoliopsida</taxon>
        <taxon>eudicotyledons</taxon>
        <taxon>Gunneridae</taxon>
        <taxon>Pentapetalae</taxon>
        <taxon>rosids</taxon>
        <taxon>malvids</taxon>
        <taxon>Brassicales</taxon>
        <taxon>Brassicaceae</taxon>
        <taxon>Camelineae</taxon>
        <taxon>Camelina</taxon>
    </lineage>
</organism>
<keyword evidence="1" id="KW-1185">Reference proteome</keyword>
<proteinExistence type="predicted"/>
<sequence>MEMRALVSSYSTGNGGSDPISLTNGSPWITTVGGGASTMDREFPLTVKLGSSMRAFKGVSTTTVLSRTKQQFPLVCLARNNANSTDPTSFWENDISEAQRTVLPAESINGDKSAVEPGRNDVTVSEVDEFCKALQPKDIVQIKLNCDSNQNFILKM</sequence>
<dbReference type="Gene3D" id="3.40.50.200">
    <property type="entry name" value="Peptidase S8/S53 domain"/>
    <property type="match status" value="1"/>
</dbReference>
<reference evidence="2" key="2">
    <citation type="submission" date="2025-08" db="UniProtKB">
        <authorList>
            <consortium name="RefSeq"/>
        </authorList>
    </citation>
    <scope>IDENTIFICATION</scope>
    <source>
        <tissue evidence="2">Leaf</tissue>
    </source>
</reference>
<gene>
    <name evidence="2" type="primary">LOC109132883</name>
</gene>
<dbReference type="InterPro" id="IPR036852">
    <property type="entry name" value="Peptidase_S8/S53_dom_sf"/>
</dbReference>
<dbReference type="GeneID" id="109132883"/>
<name>A0ABM1RPE8_CAMSA</name>
<evidence type="ECO:0000313" key="2">
    <source>
        <dbReference type="RefSeq" id="XP_019100886.1"/>
    </source>
</evidence>
<dbReference type="Gene3D" id="3.50.30.30">
    <property type="match status" value="1"/>
</dbReference>
<dbReference type="Proteomes" id="UP000694864">
    <property type="component" value="Chromosome 5"/>
</dbReference>